<evidence type="ECO:0000313" key="3">
    <source>
        <dbReference type="Proteomes" id="UP000186817"/>
    </source>
</evidence>
<sequence length="790" mass="88210">MFKRGSLLRIGTLFLEVRCQLAAGATAAGFHKLKAEHLKLSRAVELDAMALRTLEWLCEETLSSADLLRVRHGASRVLSNGWKLDLGALVVLSNSCRAHGGAYRKIPGAVGSLGQIWRCSDAIRTRGGSSAGVPTAASTGVESPAPLWTIRAHGQKSQRCTTKCGWLARLGRSVRQCRMIVQSGATIEHSFARGHPAVIGGMRCIRSRRCPSHGVDDRIEYDQLRNLCTAIERPKINAEDLDRYQKTTEAQALHLREEFCRPKWVDGYCEPKSPPRVHARCTLQDGQFCKRGLVKTDSDADITSEWGDAFKEPPVQVGLMPWLLTSQLLSCSDRHRELRKQCSFSAVFRPIDRRSGPGYSGWSPRMKPFLALLALAAVLPEADGHLGFLDRSSKLTREVAEPAPPTPDSGPQALPPKPWFGAQEYVLFVIAPGSAFVALAFVVFLRHFEARQARSGEDGGDLEVVDREPEGLDEDVYGAGIAALVRDSYSMIDGKGDFILRCARLASSFLLMAFVVFLQIYLIKQMQALVASRAVTEIRNIYGRYEFVMYGADVTHNYLTGNGFPRGLDEKYFDAANFARLTGEEKDLACNIPFSQMQILVPILFIWTLTIVADLRRCGDLFVRLILATPTITSMKDAVVEGDGECEIIVGLTKEVKAMLLSTCMIPRWMIDVYLLWLGCRWLCATPNFGDLLLNSVALEFVVLLKDTLFIGVVPDRNKRATQNTLIQPWQKQERANYRVFLSAFVLVLVSFSWVFYYIYRFQAVLPDYKWDVHEVCKSYIQSITSGKSR</sequence>
<feature type="transmembrane region" description="Helical" evidence="1">
    <location>
        <begin position="740"/>
        <end position="760"/>
    </location>
</feature>
<accession>A0A1Q9CDH1</accession>
<keyword evidence="3" id="KW-1185">Reference proteome</keyword>
<feature type="transmembrane region" description="Helical" evidence="1">
    <location>
        <begin position="425"/>
        <end position="445"/>
    </location>
</feature>
<evidence type="ECO:0000256" key="1">
    <source>
        <dbReference type="SAM" id="Phobius"/>
    </source>
</evidence>
<protein>
    <submittedName>
        <fullName evidence="2">Uncharacterized protein</fullName>
    </submittedName>
</protein>
<dbReference type="AlphaFoldDB" id="A0A1Q9CDH1"/>
<name>A0A1Q9CDH1_SYMMI</name>
<dbReference type="EMBL" id="LSRX01001328">
    <property type="protein sequence ID" value="OLP80962.1"/>
    <property type="molecule type" value="Genomic_DNA"/>
</dbReference>
<evidence type="ECO:0000313" key="2">
    <source>
        <dbReference type="EMBL" id="OLP80962.1"/>
    </source>
</evidence>
<organism evidence="2 3">
    <name type="scientific">Symbiodinium microadriaticum</name>
    <name type="common">Dinoflagellate</name>
    <name type="synonym">Zooxanthella microadriatica</name>
    <dbReference type="NCBI Taxonomy" id="2951"/>
    <lineage>
        <taxon>Eukaryota</taxon>
        <taxon>Sar</taxon>
        <taxon>Alveolata</taxon>
        <taxon>Dinophyceae</taxon>
        <taxon>Suessiales</taxon>
        <taxon>Symbiodiniaceae</taxon>
        <taxon>Symbiodinium</taxon>
    </lineage>
</organism>
<dbReference type="Proteomes" id="UP000186817">
    <property type="component" value="Unassembled WGS sequence"/>
</dbReference>
<dbReference type="OrthoDB" id="412800at2759"/>
<comment type="caution">
    <text evidence="2">The sequence shown here is derived from an EMBL/GenBank/DDBJ whole genome shotgun (WGS) entry which is preliminary data.</text>
</comment>
<keyword evidence="1" id="KW-0812">Transmembrane</keyword>
<feature type="transmembrane region" description="Helical" evidence="1">
    <location>
        <begin position="597"/>
        <end position="615"/>
    </location>
</feature>
<keyword evidence="1" id="KW-0472">Membrane</keyword>
<reference evidence="2 3" key="1">
    <citation type="submission" date="2016-02" db="EMBL/GenBank/DDBJ databases">
        <title>Genome analysis of coral dinoflagellate symbionts highlights evolutionary adaptations to a symbiotic lifestyle.</title>
        <authorList>
            <person name="Aranda M."/>
            <person name="Li Y."/>
            <person name="Liew Y.J."/>
            <person name="Baumgarten S."/>
            <person name="Simakov O."/>
            <person name="Wilson M."/>
            <person name="Piel J."/>
            <person name="Ashoor H."/>
            <person name="Bougouffa S."/>
            <person name="Bajic V.B."/>
            <person name="Ryu T."/>
            <person name="Ravasi T."/>
            <person name="Bayer T."/>
            <person name="Micklem G."/>
            <person name="Kim H."/>
            <person name="Bhak J."/>
            <person name="Lajeunesse T.C."/>
            <person name="Voolstra C.R."/>
        </authorList>
    </citation>
    <scope>NUCLEOTIDE SEQUENCE [LARGE SCALE GENOMIC DNA]</scope>
    <source>
        <strain evidence="2 3">CCMP2467</strain>
    </source>
</reference>
<feature type="transmembrane region" description="Helical" evidence="1">
    <location>
        <begin position="505"/>
        <end position="523"/>
    </location>
</feature>
<keyword evidence="1" id="KW-1133">Transmembrane helix</keyword>
<gene>
    <name evidence="2" type="ORF">AK812_SmicGene38557</name>
</gene>
<proteinExistence type="predicted"/>